<dbReference type="Gene3D" id="1.10.630.10">
    <property type="entry name" value="Cytochrome P450"/>
    <property type="match status" value="1"/>
</dbReference>
<dbReference type="Proteomes" id="UP001630127">
    <property type="component" value="Unassembled WGS sequence"/>
</dbReference>
<evidence type="ECO:0008006" key="9">
    <source>
        <dbReference type="Google" id="ProtNLM"/>
    </source>
</evidence>
<evidence type="ECO:0000313" key="8">
    <source>
        <dbReference type="Proteomes" id="UP001630127"/>
    </source>
</evidence>
<keyword evidence="6" id="KW-0472">Membrane</keyword>
<evidence type="ECO:0000256" key="3">
    <source>
        <dbReference type="ARBA" id="ARBA00022723"/>
    </source>
</evidence>
<dbReference type="GO" id="GO:0046872">
    <property type="term" value="F:metal ion binding"/>
    <property type="evidence" value="ECO:0007669"/>
    <property type="project" value="UniProtKB-KW"/>
</dbReference>
<dbReference type="Pfam" id="PF00067">
    <property type="entry name" value="p450"/>
    <property type="match status" value="1"/>
</dbReference>
<name>A0ABD3AST4_9GENT</name>
<keyword evidence="2" id="KW-0349">Heme</keyword>
<protein>
    <recommendedName>
        <fullName evidence="9">Cytochrome P450</fullName>
    </recommendedName>
</protein>
<dbReference type="PRINTS" id="PR00463">
    <property type="entry name" value="EP450I"/>
</dbReference>
<evidence type="ECO:0000256" key="4">
    <source>
        <dbReference type="ARBA" id="ARBA00023002"/>
    </source>
</evidence>
<dbReference type="InterPro" id="IPR001128">
    <property type="entry name" value="Cyt_P450"/>
</dbReference>
<accession>A0ABD3AST4</accession>
<evidence type="ECO:0000256" key="5">
    <source>
        <dbReference type="ARBA" id="ARBA00023004"/>
    </source>
</evidence>
<dbReference type="InterPro" id="IPR036396">
    <property type="entry name" value="Cyt_P450_sf"/>
</dbReference>
<dbReference type="PANTHER" id="PTHR47955">
    <property type="entry name" value="CYTOCHROME P450 FAMILY 71 PROTEIN"/>
    <property type="match status" value="1"/>
</dbReference>
<dbReference type="AlphaFoldDB" id="A0ABD3AST4"/>
<feature type="transmembrane region" description="Helical" evidence="6">
    <location>
        <begin position="53"/>
        <end position="71"/>
    </location>
</feature>
<organism evidence="7 8">
    <name type="scientific">Cinchona calisaya</name>
    <dbReference type="NCBI Taxonomy" id="153742"/>
    <lineage>
        <taxon>Eukaryota</taxon>
        <taxon>Viridiplantae</taxon>
        <taxon>Streptophyta</taxon>
        <taxon>Embryophyta</taxon>
        <taxon>Tracheophyta</taxon>
        <taxon>Spermatophyta</taxon>
        <taxon>Magnoliopsida</taxon>
        <taxon>eudicotyledons</taxon>
        <taxon>Gunneridae</taxon>
        <taxon>Pentapetalae</taxon>
        <taxon>asterids</taxon>
        <taxon>lamiids</taxon>
        <taxon>Gentianales</taxon>
        <taxon>Rubiaceae</taxon>
        <taxon>Cinchonoideae</taxon>
        <taxon>Cinchoneae</taxon>
        <taxon>Cinchona</taxon>
    </lineage>
</organism>
<evidence type="ECO:0000313" key="7">
    <source>
        <dbReference type="EMBL" id="KAL3534269.1"/>
    </source>
</evidence>
<keyword evidence="6" id="KW-1133">Transmembrane helix</keyword>
<comment type="similarity">
    <text evidence="1">Belongs to the cytochrome P450 family.</text>
</comment>
<dbReference type="PANTHER" id="PTHR47955:SF8">
    <property type="entry name" value="CYTOCHROME P450 71D11-LIKE"/>
    <property type="match status" value="1"/>
</dbReference>
<evidence type="ECO:0000256" key="6">
    <source>
        <dbReference type="SAM" id="Phobius"/>
    </source>
</evidence>
<keyword evidence="6" id="KW-0812">Transmembrane</keyword>
<evidence type="ECO:0000256" key="1">
    <source>
        <dbReference type="ARBA" id="ARBA00010617"/>
    </source>
</evidence>
<dbReference type="SUPFAM" id="SSF48264">
    <property type="entry name" value="Cytochrome P450"/>
    <property type="match status" value="1"/>
</dbReference>
<keyword evidence="8" id="KW-1185">Reference proteome</keyword>
<sequence>MAEFEDTMISDVEEYRRRGIRTSVLGDTSRLPKSLQKAMTVAKETTKDSDMEFIQFSALLVITFLFVLLLLKLKSQSNKSTCHLPPGPWRLPLIGNIHQLVGSQPPHQSLRNLAKKHGPLMHFQIGEISTVVVSSPDAAKQIMKTHDTIFASRPPIIASEILAYNSTSVIFSPYGEYWRNLRKICASELLSPSRVQSFRYIREEETSNLVRWIASNSGKVINLTEKIHSSTFSTTSRAAFGKKSEEQETFVRSIKEAINLAAGFNIADAYPSIKFLHLISGVKPKLDRLHKQLDSILEDIINEHRVNGLFNSRRMAETEHHQACKDLVDVLLEYHEDENHEFSMTVDNIKAVLLVMS</sequence>
<reference evidence="7 8" key="1">
    <citation type="submission" date="2024-11" db="EMBL/GenBank/DDBJ databases">
        <title>A near-complete genome assembly of Cinchona calisaya.</title>
        <authorList>
            <person name="Lian D.C."/>
            <person name="Zhao X.W."/>
            <person name="Wei L."/>
        </authorList>
    </citation>
    <scope>NUCLEOTIDE SEQUENCE [LARGE SCALE GENOMIC DNA]</scope>
    <source>
        <tissue evidence="7">Nenye</tissue>
    </source>
</reference>
<proteinExistence type="inferred from homology"/>
<dbReference type="GO" id="GO:0016491">
    <property type="term" value="F:oxidoreductase activity"/>
    <property type="evidence" value="ECO:0007669"/>
    <property type="project" value="UniProtKB-KW"/>
</dbReference>
<dbReference type="Gene3D" id="3.40.1180.10">
    <property type="entry name" value="Decaprenyl diphosphate synthase-like"/>
    <property type="match status" value="1"/>
</dbReference>
<keyword evidence="5" id="KW-0408">Iron</keyword>
<dbReference type="InterPro" id="IPR036424">
    <property type="entry name" value="UPP_synth-like_sf"/>
</dbReference>
<dbReference type="InterPro" id="IPR002401">
    <property type="entry name" value="Cyt_P450_E_grp-I"/>
</dbReference>
<dbReference type="EMBL" id="JBJUIK010000002">
    <property type="protein sequence ID" value="KAL3534269.1"/>
    <property type="molecule type" value="Genomic_DNA"/>
</dbReference>
<evidence type="ECO:0000256" key="2">
    <source>
        <dbReference type="ARBA" id="ARBA00022617"/>
    </source>
</evidence>
<keyword evidence="4" id="KW-0560">Oxidoreductase</keyword>
<keyword evidence="3" id="KW-0479">Metal-binding</keyword>
<comment type="caution">
    <text evidence="7">The sequence shown here is derived from an EMBL/GenBank/DDBJ whole genome shotgun (WGS) entry which is preliminary data.</text>
</comment>
<gene>
    <name evidence="7" type="ORF">ACH5RR_002730</name>
</gene>